<organism evidence="1 2">
    <name type="scientific">Pseudomonas cuatrocienegasensis</name>
    <dbReference type="NCBI Taxonomy" id="543360"/>
    <lineage>
        <taxon>Bacteria</taxon>
        <taxon>Pseudomonadati</taxon>
        <taxon>Pseudomonadota</taxon>
        <taxon>Gammaproteobacteria</taxon>
        <taxon>Pseudomonadales</taxon>
        <taxon>Pseudomonadaceae</taxon>
        <taxon>Pseudomonas</taxon>
    </lineage>
</organism>
<dbReference type="RefSeq" id="WP_069521937.1">
    <property type="nucleotide sequence ID" value="NZ_FOFP01000028.1"/>
</dbReference>
<gene>
    <name evidence="1" type="ORF">SAMN05216600_12832</name>
</gene>
<reference evidence="1 2" key="1">
    <citation type="submission" date="2016-10" db="EMBL/GenBank/DDBJ databases">
        <authorList>
            <person name="Varghese N."/>
            <person name="Submissions S."/>
        </authorList>
    </citation>
    <scope>NUCLEOTIDE SEQUENCE [LARGE SCALE GENOMIC DNA]</scope>
    <source>
        <strain evidence="1 2">CIP 109853</strain>
    </source>
</reference>
<evidence type="ECO:0000313" key="2">
    <source>
        <dbReference type="Proteomes" id="UP000198512"/>
    </source>
</evidence>
<evidence type="ECO:0000313" key="1">
    <source>
        <dbReference type="EMBL" id="SER41328.1"/>
    </source>
</evidence>
<sequence length="218" mass="22487">MSLLTQLETLLASVNTLMGVIDGKLRNKANKTEVYTRTDLDDPLRTLGANAATASRLKVARMLTLSGEATGEVGFDGSGNVTLMVTVPGLLDKADKTATVTPAQMEARFAQVIGAAPEALNQLNEFAAALGNDPNFAATMLAALNAKADKATTYTIIQADGKFLLKTGKAADSSLLGGNAPAYYASAASVSSLEAEVADGFNRLATAFNNGAAQINAI</sequence>
<keyword evidence="2" id="KW-1185">Reference proteome</keyword>
<evidence type="ECO:0008006" key="3">
    <source>
        <dbReference type="Google" id="ProtNLM"/>
    </source>
</evidence>
<proteinExistence type="predicted"/>
<dbReference type="Proteomes" id="UP000198512">
    <property type="component" value="Unassembled WGS sequence"/>
</dbReference>
<dbReference type="EMBL" id="FOFP01000028">
    <property type="protein sequence ID" value="SER41328.1"/>
    <property type="molecule type" value="Genomic_DNA"/>
</dbReference>
<accession>A0ABY1BQY7</accession>
<protein>
    <recommendedName>
        <fullName evidence="3">Flagellar hook-associated protein 3</fullName>
    </recommendedName>
</protein>
<comment type="caution">
    <text evidence="1">The sequence shown here is derived from an EMBL/GenBank/DDBJ whole genome shotgun (WGS) entry which is preliminary data.</text>
</comment>
<name>A0ABY1BQY7_9PSED</name>